<name>A0A2M7AM92_UNCKA</name>
<dbReference type="InterPro" id="IPR056909">
    <property type="entry name" value="SU10_portal"/>
</dbReference>
<protein>
    <recommendedName>
        <fullName evidence="3">Portal protein</fullName>
    </recommendedName>
</protein>
<evidence type="ECO:0000313" key="1">
    <source>
        <dbReference type="EMBL" id="PIU68495.1"/>
    </source>
</evidence>
<comment type="caution">
    <text evidence="1">The sequence shown here is derived from an EMBL/GenBank/DDBJ whole genome shotgun (WGS) entry which is preliminary data.</text>
</comment>
<proteinExistence type="predicted"/>
<organism evidence="1 2">
    <name type="scientific">candidate division WWE3 bacterium CG06_land_8_20_14_3_00_42_16</name>
    <dbReference type="NCBI Taxonomy" id="1975083"/>
    <lineage>
        <taxon>Bacteria</taxon>
        <taxon>Katanobacteria</taxon>
    </lineage>
</organism>
<gene>
    <name evidence="1" type="ORF">COS81_03825</name>
</gene>
<accession>A0A2M7AM92</accession>
<evidence type="ECO:0000313" key="2">
    <source>
        <dbReference type="Proteomes" id="UP000229916"/>
    </source>
</evidence>
<dbReference type="Pfam" id="PF23899">
    <property type="entry name" value="SU10_portal"/>
    <property type="match status" value="1"/>
</dbReference>
<dbReference type="Proteomes" id="UP000229916">
    <property type="component" value="Unassembled WGS sequence"/>
</dbReference>
<sequence length="745" mass="83608">MAVTSVTDIDTLVKEELSSSNEILDKEKSEKELKESARSSLANYIIRVANKNRDDKRNSGIEDEILNSLLQFNGEYSSRDKALIAEEGGSSIFMNLTATKARAAKSWIADIYSAAKGKTWALESTPNPELPEEIVHIIEEAIQKEFTQIAPQPGQQATTAQAQETIKVINQNKRDILDAVMNEISKEASFQMKRMEKKVKDQLIEGKWHESLLTFIDDFVIYPTAFLKGPVVTKQQVLKWENGKPVQTEEYVFCNERVDPLDIYPSAGATSIQDGDLCEHLRFTNKSAIAHLKDTENYKSEAIDRVLLNGSTGSIWIDDYIEQEKEDQERKGSLLEDDTIHGIHFFGQINSDLLKEWDKSYFKDLEDDSYIEVEAILVGDEVIKCVVNDDPLLRRPYYKASFINRPGSFWGRSLPMLMADIQRMCNAAARALANNMAVCSGPQVEIYIDRLADDGPIEAVAPMRIWQLKSDPTGAGGRAINFFQPVSNASELLAVYDKFEQKADDVTGIPRWAYGNENIAGAGATASGLSMLLESASKIIKDAIRNIDVVVKGRVEYQFYYNLLKEEDSDFTGDIKVIPLGSTVLTIKAFEAMRRNEFLTITANEFDQRIIGDEGRGDILRLMAEDLGLPSSAIPTSFEIRQKEKATQEREAQNAKILKEAEDTKSLVGLKATQIQIDGQKEMAQGAQELQAMKARMKDAIDQSTLQLKQQKLAQEEISADRDRMMKENLQLRELALSLKQNHGI</sequence>
<dbReference type="AlphaFoldDB" id="A0A2M7AM92"/>
<dbReference type="EMBL" id="PEWD01000071">
    <property type="protein sequence ID" value="PIU68495.1"/>
    <property type="molecule type" value="Genomic_DNA"/>
</dbReference>
<evidence type="ECO:0008006" key="3">
    <source>
        <dbReference type="Google" id="ProtNLM"/>
    </source>
</evidence>
<reference evidence="2" key="1">
    <citation type="submission" date="2017-09" db="EMBL/GenBank/DDBJ databases">
        <title>Depth-based differentiation of microbial function through sediment-hosted aquifers and enrichment of novel symbionts in the deep terrestrial subsurface.</title>
        <authorList>
            <person name="Probst A.J."/>
            <person name="Ladd B."/>
            <person name="Jarett J.K."/>
            <person name="Geller-Mcgrath D.E."/>
            <person name="Sieber C.M.K."/>
            <person name="Emerson J.B."/>
            <person name="Anantharaman K."/>
            <person name="Thomas B.C."/>
            <person name="Malmstrom R."/>
            <person name="Stieglmeier M."/>
            <person name="Klingl A."/>
            <person name="Woyke T."/>
            <person name="Ryan C.M."/>
            <person name="Banfield J.F."/>
        </authorList>
    </citation>
    <scope>NUCLEOTIDE SEQUENCE [LARGE SCALE GENOMIC DNA]</scope>
</reference>